<dbReference type="InterPro" id="IPR007055">
    <property type="entry name" value="BON_dom"/>
</dbReference>
<evidence type="ECO:0000313" key="4">
    <source>
        <dbReference type="EMBL" id="MBJ6800393.1"/>
    </source>
</evidence>
<feature type="compositionally biased region" description="Basic and acidic residues" evidence="1">
    <location>
        <begin position="130"/>
        <end position="150"/>
    </location>
</feature>
<keyword evidence="2" id="KW-0732">Signal</keyword>
<evidence type="ECO:0000256" key="1">
    <source>
        <dbReference type="SAM" id="MobiDB-lite"/>
    </source>
</evidence>
<dbReference type="Proteomes" id="UP000641025">
    <property type="component" value="Unassembled WGS sequence"/>
</dbReference>
<dbReference type="EMBL" id="JAEMHK010000006">
    <property type="protein sequence ID" value="MBJ6800393.1"/>
    <property type="molecule type" value="Genomic_DNA"/>
</dbReference>
<accession>A0ABS0YR63</accession>
<evidence type="ECO:0000313" key="5">
    <source>
        <dbReference type="Proteomes" id="UP000641025"/>
    </source>
</evidence>
<organism evidence="4 5">
    <name type="scientific">Geomonas propionica</name>
    <dbReference type="NCBI Taxonomy" id="2798582"/>
    <lineage>
        <taxon>Bacteria</taxon>
        <taxon>Pseudomonadati</taxon>
        <taxon>Thermodesulfobacteriota</taxon>
        <taxon>Desulfuromonadia</taxon>
        <taxon>Geobacterales</taxon>
        <taxon>Geobacteraceae</taxon>
        <taxon>Geomonas</taxon>
    </lineage>
</organism>
<name>A0ABS0YR63_9BACT</name>
<evidence type="ECO:0000259" key="3">
    <source>
        <dbReference type="PROSITE" id="PS50914"/>
    </source>
</evidence>
<dbReference type="InterPro" id="IPR051686">
    <property type="entry name" value="Lipoprotein_DolP"/>
</dbReference>
<evidence type="ECO:0000256" key="2">
    <source>
        <dbReference type="SAM" id="SignalP"/>
    </source>
</evidence>
<dbReference type="RefSeq" id="WP_199394904.1">
    <property type="nucleotide sequence ID" value="NZ_JAEMHK010000006.1"/>
</dbReference>
<sequence>MKTITILLAATLSAAVAFGTPPAVHASQNTTKSDTKADNTKKNKEENKGATAEQQKENKTDREITREIRRTVVKDKSLSITAHNVKIITKNGHVTLKGPVKSEEEKNTVEKAAASVVGKGKVTNELEIAPPKEKKEKKDKKEQKEQKENK</sequence>
<comment type="caution">
    <text evidence="4">The sequence shown here is derived from an EMBL/GenBank/DDBJ whole genome shotgun (WGS) entry which is preliminary data.</text>
</comment>
<feature type="chain" id="PRO_5047446651" evidence="2">
    <location>
        <begin position="27"/>
        <end position="150"/>
    </location>
</feature>
<dbReference type="Gene3D" id="3.30.1340.30">
    <property type="match status" value="1"/>
</dbReference>
<feature type="signal peptide" evidence="2">
    <location>
        <begin position="1"/>
        <end position="26"/>
    </location>
</feature>
<feature type="domain" description="BON" evidence="3">
    <location>
        <begin position="60"/>
        <end position="130"/>
    </location>
</feature>
<reference evidence="4 5" key="1">
    <citation type="submission" date="2020-12" db="EMBL/GenBank/DDBJ databases">
        <title>Geomonas sp. Red259, isolated from paddy soil.</title>
        <authorList>
            <person name="Xu Z."/>
            <person name="Zhang Z."/>
            <person name="Masuda Y."/>
            <person name="Itoh H."/>
            <person name="Senoo K."/>
        </authorList>
    </citation>
    <scope>NUCLEOTIDE SEQUENCE [LARGE SCALE GENOMIC DNA]</scope>
    <source>
        <strain evidence="4 5">Red259</strain>
    </source>
</reference>
<gene>
    <name evidence="4" type="ORF">JFN90_09625</name>
</gene>
<feature type="region of interest" description="Disordered" evidence="1">
    <location>
        <begin position="120"/>
        <end position="150"/>
    </location>
</feature>
<keyword evidence="5" id="KW-1185">Reference proteome</keyword>
<dbReference type="PANTHER" id="PTHR34606:SF15">
    <property type="entry name" value="BON DOMAIN-CONTAINING PROTEIN"/>
    <property type="match status" value="1"/>
</dbReference>
<proteinExistence type="predicted"/>
<feature type="compositionally biased region" description="Basic and acidic residues" evidence="1">
    <location>
        <begin position="33"/>
        <end position="64"/>
    </location>
</feature>
<dbReference type="PROSITE" id="PS50914">
    <property type="entry name" value="BON"/>
    <property type="match status" value="1"/>
</dbReference>
<feature type="region of interest" description="Disordered" evidence="1">
    <location>
        <begin position="21"/>
        <end position="64"/>
    </location>
</feature>
<dbReference type="Pfam" id="PF04972">
    <property type="entry name" value="BON"/>
    <property type="match status" value="1"/>
</dbReference>
<protein>
    <submittedName>
        <fullName evidence="4">BON domain-containing protein</fullName>
    </submittedName>
</protein>
<dbReference type="PANTHER" id="PTHR34606">
    <property type="entry name" value="BON DOMAIN-CONTAINING PROTEIN"/>
    <property type="match status" value="1"/>
</dbReference>